<dbReference type="EMBL" id="MSTI01000035">
    <property type="protein sequence ID" value="OLV19401.1"/>
    <property type="molecule type" value="Genomic_DNA"/>
</dbReference>
<proteinExistence type="predicted"/>
<organism evidence="2 3">
    <name type="scientific">Deinococcus marmoris</name>
    <dbReference type="NCBI Taxonomy" id="249408"/>
    <lineage>
        <taxon>Bacteria</taxon>
        <taxon>Thermotogati</taxon>
        <taxon>Deinococcota</taxon>
        <taxon>Deinococci</taxon>
        <taxon>Deinococcales</taxon>
        <taxon>Deinococcaceae</taxon>
        <taxon>Deinococcus</taxon>
    </lineage>
</organism>
<dbReference type="OrthoDB" id="66154at2"/>
<dbReference type="AlphaFoldDB" id="A0A1U7P2K7"/>
<gene>
    <name evidence="2" type="ORF">BOO71_0002959</name>
</gene>
<reference evidence="2 3" key="1">
    <citation type="submission" date="2017-01" db="EMBL/GenBank/DDBJ databases">
        <title>Genome Analysis of Deinococcus marmoris KOPRI26562.</title>
        <authorList>
            <person name="Kim J.H."/>
            <person name="Oh H.-M."/>
        </authorList>
    </citation>
    <scope>NUCLEOTIDE SEQUENCE [LARGE SCALE GENOMIC DNA]</scope>
    <source>
        <strain evidence="2 3">KOPRI26562</strain>
    </source>
</reference>
<feature type="region of interest" description="Disordered" evidence="1">
    <location>
        <begin position="129"/>
        <end position="267"/>
    </location>
</feature>
<evidence type="ECO:0000256" key="1">
    <source>
        <dbReference type="SAM" id="MobiDB-lite"/>
    </source>
</evidence>
<comment type="caution">
    <text evidence="2">The sequence shown here is derived from an EMBL/GenBank/DDBJ whole genome shotgun (WGS) entry which is preliminary data.</text>
</comment>
<dbReference type="STRING" id="249408.BOO71_0002959"/>
<dbReference type="Proteomes" id="UP000186607">
    <property type="component" value="Unassembled WGS sequence"/>
</dbReference>
<feature type="compositionally biased region" description="Polar residues" evidence="1">
    <location>
        <begin position="150"/>
        <end position="159"/>
    </location>
</feature>
<protein>
    <submittedName>
        <fullName evidence="2">Uncharacterized protein</fullName>
    </submittedName>
</protein>
<feature type="compositionally biased region" description="Basic and acidic residues" evidence="1">
    <location>
        <begin position="258"/>
        <end position="267"/>
    </location>
</feature>
<keyword evidence="3" id="KW-1185">Reference proteome</keyword>
<evidence type="ECO:0000313" key="2">
    <source>
        <dbReference type="EMBL" id="OLV19401.1"/>
    </source>
</evidence>
<name>A0A1U7P2K7_9DEIO</name>
<dbReference type="RefSeq" id="WP_075830873.1">
    <property type="nucleotide sequence ID" value="NZ_MSTI01000035.1"/>
</dbReference>
<feature type="compositionally biased region" description="Polar residues" evidence="1">
    <location>
        <begin position="203"/>
        <end position="219"/>
    </location>
</feature>
<sequence>MADSNSTSGLTEREAARERLKVSLDVLAERANLQVQMQKEPVKMLGGASAVGAVLGLLIGTQFKRTKKIYVDAESPVKYQKELVKAQKSQRGGGGVGGALLATLGTLAVKTLSDRVLTPKLEEIANNMLEKSGEAPSPKAAQPRPLDRSAASTRPSLSKSEAPVASAGSGPRPMGTASTGSASATSATTSPSATASFLKPSAPTGQAQSFNDQAESHNVQAGAEGSAPPIAASHDHPGVVPIPRSVVEAKAQGSAIAPDEKGNPNLR</sequence>
<accession>A0A1U7P2K7</accession>
<evidence type="ECO:0000313" key="3">
    <source>
        <dbReference type="Proteomes" id="UP000186607"/>
    </source>
</evidence>
<feature type="compositionally biased region" description="Low complexity" evidence="1">
    <location>
        <begin position="176"/>
        <end position="196"/>
    </location>
</feature>